<dbReference type="PROSITE" id="PS01124">
    <property type="entry name" value="HTH_ARAC_FAMILY_2"/>
    <property type="match status" value="1"/>
</dbReference>
<evidence type="ECO:0000256" key="2">
    <source>
        <dbReference type="ARBA" id="ARBA00023125"/>
    </source>
</evidence>
<dbReference type="SMART" id="SM00342">
    <property type="entry name" value="HTH_ARAC"/>
    <property type="match status" value="1"/>
</dbReference>
<reference evidence="5 6" key="1">
    <citation type="submission" date="2019-07" db="EMBL/GenBank/DDBJ databases">
        <title>Complete Genome Sequence and Methylome Analysis of Nocardia otitidis-caviarum NEB252.</title>
        <authorList>
            <person name="Fomenkov A."/>
            <person name="Anton B.P."/>
            <person name="Vincze T."/>
            <person name="Roberts R.J."/>
        </authorList>
    </citation>
    <scope>NUCLEOTIDE SEQUENCE [LARGE SCALE GENOMIC DNA]</scope>
    <source>
        <strain evidence="5 6">NEB252</strain>
    </source>
</reference>
<dbReference type="GO" id="GO:0005829">
    <property type="term" value="C:cytosol"/>
    <property type="evidence" value="ECO:0007669"/>
    <property type="project" value="TreeGrafter"/>
</dbReference>
<evidence type="ECO:0000256" key="1">
    <source>
        <dbReference type="ARBA" id="ARBA00023015"/>
    </source>
</evidence>
<evidence type="ECO:0000313" key="5">
    <source>
        <dbReference type="EMBL" id="QDP78301.1"/>
    </source>
</evidence>
<dbReference type="KEGG" id="nod:FOH10_05635"/>
<keyword evidence="2" id="KW-0238">DNA-binding</keyword>
<dbReference type="PANTHER" id="PTHR47894">
    <property type="entry name" value="HTH-TYPE TRANSCRIPTIONAL REGULATOR GADX"/>
    <property type="match status" value="1"/>
</dbReference>
<feature type="domain" description="HTH araC/xylS-type" evidence="4">
    <location>
        <begin position="252"/>
        <end position="351"/>
    </location>
</feature>
<sequence length="354" mass="39098">MRRARDRTRQPLYGERVIAGTVPPHMLRLILAAALEAGVKDSDLVRVRGMAAIHEDGVRLSSAMALDIWQIAGDEMEAWGGGARIATLWQPGLLSSWDYLFRTAPTLTGGLTAGANLLAAVRDPLESAEVTMDAAGAATVVYRTPYADLSCGSMINELAMGLILREARAAVGRHLRPQRVTFTTAPPPHHRHLVELFGTDDMHFGAEHTTITFTEADAAQPLPEADPVLAAIMRSYTETTITSARPMLGWLDQLHTAIREALQQGSAPTLRAVAHRMATSPRTLQRRLREEDTTWRTELERVRHTESARLLRESSLGVESIATRVGYADVRALRRAFHRLHGVAPSEYRRRTAR</sequence>
<dbReference type="InterPro" id="IPR018060">
    <property type="entry name" value="HTH_AraC"/>
</dbReference>
<dbReference type="Proteomes" id="UP000317039">
    <property type="component" value="Chromosome"/>
</dbReference>
<dbReference type="InterPro" id="IPR009057">
    <property type="entry name" value="Homeodomain-like_sf"/>
</dbReference>
<dbReference type="PANTHER" id="PTHR47894:SF4">
    <property type="entry name" value="HTH-TYPE TRANSCRIPTIONAL REGULATOR GADX"/>
    <property type="match status" value="1"/>
</dbReference>
<protein>
    <submittedName>
        <fullName evidence="5">AraC family transcriptional regulator</fullName>
    </submittedName>
</protein>
<evidence type="ECO:0000256" key="3">
    <source>
        <dbReference type="ARBA" id="ARBA00023163"/>
    </source>
</evidence>
<dbReference type="GO" id="GO:0000976">
    <property type="term" value="F:transcription cis-regulatory region binding"/>
    <property type="evidence" value="ECO:0007669"/>
    <property type="project" value="TreeGrafter"/>
</dbReference>
<keyword evidence="3" id="KW-0804">Transcription</keyword>
<dbReference type="SUPFAM" id="SSF46689">
    <property type="entry name" value="Homeodomain-like"/>
    <property type="match status" value="1"/>
</dbReference>
<evidence type="ECO:0000259" key="4">
    <source>
        <dbReference type="PROSITE" id="PS01124"/>
    </source>
</evidence>
<dbReference type="InterPro" id="IPR032687">
    <property type="entry name" value="AraC-type_N"/>
</dbReference>
<gene>
    <name evidence="5" type="ORF">FOH10_05635</name>
</gene>
<evidence type="ECO:0000313" key="6">
    <source>
        <dbReference type="Proteomes" id="UP000317039"/>
    </source>
</evidence>
<dbReference type="Pfam" id="PF12833">
    <property type="entry name" value="HTH_18"/>
    <property type="match status" value="1"/>
</dbReference>
<organism evidence="5 6">
    <name type="scientific">Nocardia otitidiscaviarum</name>
    <dbReference type="NCBI Taxonomy" id="1823"/>
    <lineage>
        <taxon>Bacteria</taxon>
        <taxon>Bacillati</taxon>
        <taxon>Actinomycetota</taxon>
        <taxon>Actinomycetes</taxon>
        <taxon>Mycobacteriales</taxon>
        <taxon>Nocardiaceae</taxon>
        <taxon>Nocardia</taxon>
    </lineage>
</organism>
<dbReference type="GO" id="GO:0003700">
    <property type="term" value="F:DNA-binding transcription factor activity"/>
    <property type="evidence" value="ECO:0007669"/>
    <property type="project" value="InterPro"/>
</dbReference>
<dbReference type="Pfam" id="PF12625">
    <property type="entry name" value="Arabinose_bd"/>
    <property type="match status" value="1"/>
</dbReference>
<dbReference type="AlphaFoldDB" id="A0A516NHC5"/>
<accession>A0A516NHC5</accession>
<dbReference type="EMBL" id="CP041695">
    <property type="protein sequence ID" value="QDP78301.1"/>
    <property type="molecule type" value="Genomic_DNA"/>
</dbReference>
<dbReference type="Gene3D" id="1.10.10.60">
    <property type="entry name" value="Homeodomain-like"/>
    <property type="match status" value="1"/>
</dbReference>
<name>A0A516NHC5_9NOCA</name>
<keyword evidence="1" id="KW-0805">Transcription regulation</keyword>
<proteinExistence type="predicted"/>